<feature type="transmembrane region" description="Helical" evidence="1">
    <location>
        <begin position="114"/>
        <end position="132"/>
    </location>
</feature>
<evidence type="ECO:0000256" key="1">
    <source>
        <dbReference type="SAM" id="Phobius"/>
    </source>
</evidence>
<reference evidence="2" key="1">
    <citation type="submission" date="1999-07" db="EMBL/GenBank/DDBJ databases">
        <authorList>
            <person name="Genoscope"/>
        </authorList>
    </citation>
    <scope>NUCLEOTIDE SEQUENCE</scope>
    <source>
        <strain evidence="2">Orsay</strain>
    </source>
</reference>
<evidence type="ECO:0000313" key="5">
    <source>
        <dbReference type="Proteomes" id="UP000009139"/>
    </source>
</evidence>
<accession>Q9UY41</accession>
<dbReference type="OrthoDB" id="86338at2157"/>
<evidence type="ECO:0000313" key="2">
    <source>
        <dbReference type="EMBL" id="CAB50571.1"/>
    </source>
</evidence>
<reference evidence="2 4" key="4">
    <citation type="journal article" date="2003" name="Mol. Microbiol.">
        <title>An integrated analysis of the genome of the hyperthermophilic archaeon Pyrococcus abyssi.</title>
        <authorList>
            <person name="Cohen G."/>
            <person name="Barbe V."/>
            <person name="Flament D."/>
            <person name="Galperin M."/>
            <person name="Heilig R."/>
            <person name="Ripp R."/>
            <person name="Lecompte O."/>
            <person name="Prieur D."/>
            <person name="Poch O."/>
            <person name="Quellerou J."/>
            <person name="Thierry J.C."/>
            <person name="Van der Oost J."/>
            <person name="Weissenbach J."/>
            <person name="Zivanovic Y."/>
            <person name="Forterre P."/>
        </authorList>
    </citation>
    <scope>NUCLEOTIDE SEQUENCE [LARGE SCALE GENOMIC DNA]</scope>
    <source>
        <strain evidence="4">GE5 / Orsay</strain>
        <strain evidence="2">Orsay</strain>
    </source>
</reference>
<dbReference type="STRING" id="272844.PAB1093"/>
<reference evidence="2" key="2">
    <citation type="journal article" date="2000" name="J. Mol. Biol.">
        <title>Archaeal homologs of eukaryotic methylation guide small nucleolar RNAs: lessons from the Pyrococcus genomes.</title>
        <authorList>
            <person name="Gaspin C."/>
            <person name="Cavaille J."/>
            <person name="Erauso G."/>
        </authorList>
    </citation>
    <scope>NUCLEOTIDE SEQUENCE</scope>
    <source>
        <strain evidence="2">Orsay</strain>
    </source>
</reference>
<evidence type="ECO:0000313" key="3">
    <source>
        <dbReference type="EMBL" id="CCE71135.1"/>
    </source>
</evidence>
<reference evidence="3 5" key="5">
    <citation type="journal article" date="2012" name="Curr. Microbiol.">
        <title>Re-annotation of two hyperthermophilic archaea Pyrococcus abyssi GE5 and Pyrococcus furiosus DSM 3638.</title>
        <authorList>
            <person name="Gao J."/>
            <person name="Wang J."/>
        </authorList>
    </citation>
    <scope>GENOME REANNOTATION</scope>
    <source>
        <strain evidence="3">GE5</strain>
        <strain evidence="5">GE5 / Orsay</strain>
    </source>
</reference>
<sequence length="163" mass="18788">MKIKTVFPKERRLFLYILRGHSLYLISSSFVLVSLTVFYTSVGDIVRALTHFTGFALFLTSYIMYEEFYEQIKRSRFSSLWMIFLEHSPPMGGYAIAYLICGGIFYIVDLIRGGFWILGSLLILRGALEYLISRFIDDLKVVSYLYLAIGIGEVDKLSLIFSK</sequence>
<dbReference type="EMBL" id="AJ248288">
    <property type="protein sequence ID" value="CAB50571.1"/>
    <property type="molecule type" value="Genomic_DNA"/>
</dbReference>
<evidence type="ECO:0000313" key="4">
    <source>
        <dbReference type="Proteomes" id="UP000000810"/>
    </source>
</evidence>
<keyword evidence="1" id="KW-0812">Transmembrane</keyword>
<reference evidence="2" key="3">
    <citation type="journal article" date="2001" name="Genome Res.">
        <title>Genome evolution at the genus level: comparison of three complete genomes of hyperthermophilic archaea.</title>
        <authorList>
            <person name="Lecompte O."/>
            <person name="Ripp R."/>
            <person name="Puzos-Barbe V."/>
            <person name="Duprat S."/>
            <person name="Heilig R."/>
            <person name="Dietrich J."/>
            <person name="Thierry J.C."/>
            <person name="Poch O."/>
        </authorList>
    </citation>
    <scope>NUCLEOTIDE SEQUENCE</scope>
    <source>
        <strain evidence="2">Orsay</strain>
    </source>
</reference>
<proteinExistence type="predicted"/>
<feature type="transmembrane region" description="Helical" evidence="1">
    <location>
        <begin position="21"/>
        <end position="39"/>
    </location>
</feature>
<dbReference type="eggNOG" id="arCOG07108">
    <property type="taxonomic scope" value="Archaea"/>
</dbReference>
<keyword evidence="4" id="KW-1185">Reference proteome</keyword>
<keyword evidence="1" id="KW-0472">Membrane</keyword>
<gene>
    <name evidence="2" type="ordered locus">PAB1093</name>
</gene>
<protein>
    <submittedName>
        <fullName evidence="2">Uncharacterized protein</fullName>
    </submittedName>
</protein>
<feature type="transmembrane region" description="Helical" evidence="1">
    <location>
        <begin position="45"/>
        <end position="65"/>
    </location>
</feature>
<dbReference type="PIR" id="E75016">
    <property type="entry name" value="E75016"/>
</dbReference>
<dbReference type="KEGG" id="pab:PAB1093"/>
<dbReference type="RefSeq" id="WP_010868785.1">
    <property type="nucleotide sequence ID" value="NC_000868.1"/>
</dbReference>
<name>Q9UY41_PYRAB</name>
<dbReference type="EMBL" id="HE613800">
    <property type="protein sequence ID" value="CCE71135.1"/>
    <property type="molecule type" value="Genomic_DNA"/>
</dbReference>
<organism evidence="2 4">
    <name type="scientific">Pyrococcus abyssi (strain GE5 / Orsay)</name>
    <dbReference type="NCBI Taxonomy" id="272844"/>
    <lineage>
        <taxon>Archaea</taxon>
        <taxon>Methanobacteriati</taxon>
        <taxon>Methanobacteriota</taxon>
        <taxon>Thermococci</taxon>
        <taxon>Thermococcales</taxon>
        <taxon>Thermococcaceae</taxon>
        <taxon>Pyrococcus</taxon>
    </lineage>
</organism>
<dbReference type="Proteomes" id="UP000009139">
    <property type="component" value="Chromosome"/>
</dbReference>
<dbReference type="Proteomes" id="UP000000810">
    <property type="component" value="Chromosome"/>
</dbReference>
<keyword evidence="1" id="KW-1133">Transmembrane helix</keyword>
<dbReference type="AlphaFoldDB" id="Q9UY41"/>
<dbReference type="HOGENOM" id="CLU_1615380_0_0_2"/>
<dbReference type="PATRIC" id="fig|272844.11.peg.1781"/>